<keyword evidence="3" id="KW-1185">Reference proteome</keyword>
<dbReference type="InterPro" id="IPR000683">
    <property type="entry name" value="Gfo/Idh/MocA-like_OxRdtase_N"/>
</dbReference>
<dbReference type="Proteomes" id="UP000700596">
    <property type="component" value="Unassembled WGS sequence"/>
</dbReference>
<evidence type="ECO:0000313" key="3">
    <source>
        <dbReference type="Proteomes" id="UP000700596"/>
    </source>
</evidence>
<dbReference type="EMBL" id="JAGMWT010000014">
    <property type="protein sequence ID" value="KAH7116685.1"/>
    <property type="molecule type" value="Genomic_DNA"/>
</dbReference>
<dbReference type="OrthoDB" id="64915at2759"/>
<name>A0A9P9DA93_9PLEO</name>
<dbReference type="PANTHER" id="PTHR42840">
    <property type="entry name" value="NAD(P)-BINDING ROSSMANN-FOLD SUPERFAMILY PROTEIN-RELATED"/>
    <property type="match status" value="1"/>
</dbReference>
<dbReference type="Gene3D" id="3.40.50.720">
    <property type="entry name" value="NAD(P)-binding Rossmann-like Domain"/>
    <property type="match status" value="1"/>
</dbReference>
<dbReference type="GO" id="GO:0000166">
    <property type="term" value="F:nucleotide binding"/>
    <property type="evidence" value="ECO:0007669"/>
    <property type="project" value="InterPro"/>
</dbReference>
<dbReference type="Gene3D" id="3.30.360.10">
    <property type="entry name" value="Dihydrodipicolinate Reductase, domain 2"/>
    <property type="match status" value="1"/>
</dbReference>
<dbReference type="GO" id="GO:0016491">
    <property type="term" value="F:oxidoreductase activity"/>
    <property type="evidence" value="ECO:0007669"/>
    <property type="project" value="TreeGrafter"/>
</dbReference>
<reference evidence="2" key="1">
    <citation type="journal article" date="2021" name="Nat. Commun.">
        <title>Genetic determinants of endophytism in the Arabidopsis root mycobiome.</title>
        <authorList>
            <person name="Mesny F."/>
            <person name="Miyauchi S."/>
            <person name="Thiergart T."/>
            <person name="Pickel B."/>
            <person name="Atanasova L."/>
            <person name="Karlsson M."/>
            <person name="Huettel B."/>
            <person name="Barry K.W."/>
            <person name="Haridas S."/>
            <person name="Chen C."/>
            <person name="Bauer D."/>
            <person name="Andreopoulos W."/>
            <person name="Pangilinan J."/>
            <person name="LaButti K."/>
            <person name="Riley R."/>
            <person name="Lipzen A."/>
            <person name="Clum A."/>
            <person name="Drula E."/>
            <person name="Henrissat B."/>
            <person name="Kohler A."/>
            <person name="Grigoriev I.V."/>
            <person name="Martin F.M."/>
            <person name="Hacquard S."/>
        </authorList>
    </citation>
    <scope>NUCLEOTIDE SEQUENCE</scope>
    <source>
        <strain evidence="2">MPI-CAGE-CH-0243</strain>
    </source>
</reference>
<evidence type="ECO:0000313" key="2">
    <source>
        <dbReference type="EMBL" id="KAH7116685.1"/>
    </source>
</evidence>
<dbReference type="PANTHER" id="PTHR42840:SF7">
    <property type="entry name" value="BINDING ROSSMANN FOLD OXIDOREDUCTASE, PUTATIVE (AFU_ORTHOLOGUE AFUA_4G10190)-RELATED"/>
    <property type="match status" value="1"/>
</dbReference>
<dbReference type="GO" id="GO:0006740">
    <property type="term" value="P:NADPH regeneration"/>
    <property type="evidence" value="ECO:0007669"/>
    <property type="project" value="TreeGrafter"/>
</dbReference>
<protein>
    <recommendedName>
        <fullName evidence="1">Gfo/Idh/MocA-like oxidoreductase N-terminal domain-containing protein</fullName>
    </recommendedName>
</protein>
<gene>
    <name evidence="2" type="ORF">B0J11DRAFT_494054</name>
</gene>
<organism evidence="2 3">
    <name type="scientific">Dendryphion nanum</name>
    <dbReference type="NCBI Taxonomy" id="256645"/>
    <lineage>
        <taxon>Eukaryota</taxon>
        <taxon>Fungi</taxon>
        <taxon>Dikarya</taxon>
        <taxon>Ascomycota</taxon>
        <taxon>Pezizomycotina</taxon>
        <taxon>Dothideomycetes</taxon>
        <taxon>Pleosporomycetidae</taxon>
        <taxon>Pleosporales</taxon>
        <taxon>Torulaceae</taxon>
        <taxon>Dendryphion</taxon>
    </lineage>
</organism>
<evidence type="ECO:0000259" key="1">
    <source>
        <dbReference type="Pfam" id="PF01408"/>
    </source>
</evidence>
<dbReference type="GO" id="GO:0005737">
    <property type="term" value="C:cytoplasm"/>
    <property type="evidence" value="ECO:0007669"/>
    <property type="project" value="TreeGrafter"/>
</dbReference>
<dbReference type="InterPro" id="IPR036291">
    <property type="entry name" value="NAD(P)-bd_dom_sf"/>
</dbReference>
<accession>A0A9P9DA93</accession>
<dbReference type="SUPFAM" id="SSF51735">
    <property type="entry name" value="NAD(P)-binding Rossmann-fold domains"/>
    <property type="match status" value="1"/>
</dbReference>
<dbReference type="Pfam" id="PF01408">
    <property type="entry name" value="GFO_IDH_MocA"/>
    <property type="match status" value="1"/>
</dbReference>
<dbReference type="AlphaFoldDB" id="A0A9P9DA93"/>
<sequence length="390" mass="42886">MTVSVQTNGSNGHSKRVLGVGIIGCGEITQVSHIPTINFLSNKFATKYLCDVSKDALFHCAAKVPSSPKTTRDAEQLCASDEVDVVLIANADPFHVPHAILALKHNKYCLLEKPAALNYRDIDALIAAEATSRGKIFVGYMRRYAPAFLDAVREVGGLGEIHYARVRDIIGPNSTFVNQSGTFPKKFSDIAQPDVDELVKREADMVQQALTVEFGVEATPASKLMLRVLGGLGSHDLSAMREILGMPKACIGASLAPPRMWSALLQYDQFSVIYESGINEIPVFDASIEIFSLNKSIKVSYDTPYVKGLPVTLTIREKIEGPSGPNSSGFQERVIRRTYEDAYTLEFEAFYETVVGNKPLKTTVADARKDLDIFAMIMKAGEHNYHSFRE</sequence>
<feature type="domain" description="Gfo/Idh/MocA-like oxidoreductase N-terminal" evidence="1">
    <location>
        <begin position="19"/>
        <end position="140"/>
    </location>
</feature>
<comment type="caution">
    <text evidence="2">The sequence shown here is derived from an EMBL/GenBank/DDBJ whole genome shotgun (WGS) entry which is preliminary data.</text>
</comment>
<proteinExistence type="predicted"/>